<sequence>MTGQREILNDFRSFDGGFIDFARDKKGGKITRQGTISNDLITLEKFNYVSQLEFNLLSVAQVCDKDIPVHFTAKEYDFSRFSWVFFLAKKDETPKTIIEFVKRIENICDSKVSIIRSDNGTEFKNKLINSFCAEKGITRQFSAARTPQQNGVDERKNRTLIEAAHTMLVDSKLPIIFWAEAVNTSCYVLNRVLMDSLPKVLAVGDECYFLGYSSYHKAFSVHNKRTKIVQESYYVEWQESNVPPVQSGP</sequence>
<dbReference type="Proteomes" id="UP001056120">
    <property type="component" value="Linkage Group LG16"/>
</dbReference>
<name>A0ACB9FRZ7_9ASTR</name>
<keyword evidence="2" id="KW-1185">Reference proteome</keyword>
<gene>
    <name evidence="1" type="ORF">L1987_48453</name>
</gene>
<reference evidence="2" key="1">
    <citation type="journal article" date="2022" name="Mol. Ecol. Resour.">
        <title>The genomes of chicory, endive, great burdock and yacon provide insights into Asteraceae palaeo-polyploidization history and plant inulin production.</title>
        <authorList>
            <person name="Fan W."/>
            <person name="Wang S."/>
            <person name="Wang H."/>
            <person name="Wang A."/>
            <person name="Jiang F."/>
            <person name="Liu H."/>
            <person name="Zhao H."/>
            <person name="Xu D."/>
            <person name="Zhang Y."/>
        </authorList>
    </citation>
    <scope>NUCLEOTIDE SEQUENCE [LARGE SCALE GENOMIC DNA]</scope>
    <source>
        <strain evidence="2">cv. Yunnan</strain>
    </source>
</reference>
<organism evidence="1 2">
    <name type="scientific">Smallanthus sonchifolius</name>
    <dbReference type="NCBI Taxonomy" id="185202"/>
    <lineage>
        <taxon>Eukaryota</taxon>
        <taxon>Viridiplantae</taxon>
        <taxon>Streptophyta</taxon>
        <taxon>Embryophyta</taxon>
        <taxon>Tracheophyta</taxon>
        <taxon>Spermatophyta</taxon>
        <taxon>Magnoliopsida</taxon>
        <taxon>eudicotyledons</taxon>
        <taxon>Gunneridae</taxon>
        <taxon>Pentapetalae</taxon>
        <taxon>asterids</taxon>
        <taxon>campanulids</taxon>
        <taxon>Asterales</taxon>
        <taxon>Asteraceae</taxon>
        <taxon>Asteroideae</taxon>
        <taxon>Heliantheae alliance</taxon>
        <taxon>Millerieae</taxon>
        <taxon>Smallanthus</taxon>
    </lineage>
</organism>
<dbReference type="EMBL" id="CM042033">
    <property type="protein sequence ID" value="KAI3773914.1"/>
    <property type="molecule type" value="Genomic_DNA"/>
</dbReference>
<accession>A0ACB9FRZ7</accession>
<evidence type="ECO:0000313" key="2">
    <source>
        <dbReference type="Proteomes" id="UP001056120"/>
    </source>
</evidence>
<evidence type="ECO:0000313" key="1">
    <source>
        <dbReference type="EMBL" id="KAI3773914.1"/>
    </source>
</evidence>
<comment type="caution">
    <text evidence="1">The sequence shown here is derived from an EMBL/GenBank/DDBJ whole genome shotgun (WGS) entry which is preliminary data.</text>
</comment>
<reference evidence="1 2" key="2">
    <citation type="journal article" date="2022" name="Mol. Ecol. Resour.">
        <title>The genomes of chicory, endive, great burdock and yacon provide insights into Asteraceae paleo-polyploidization history and plant inulin production.</title>
        <authorList>
            <person name="Fan W."/>
            <person name="Wang S."/>
            <person name="Wang H."/>
            <person name="Wang A."/>
            <person name="Jiang F."/>
            <person name="Liu H."/>
            <person name="Zhao H."/>
            <person name="Xu D."/>
            <person name="Zhang Y."/>
        </authorList>
    </citation>
    <scope>NUCLEOTIDE SEQUENCE [LARGE SCALE GENOMIC DNA]</scope>
    <source>
        <strain evidence="2">cv. Yunnan</strain>
        <tissue evidence="1">Leaves</tissue>
    </source>
</reference>
<protein>
    <submittedName>
        <fullName evidence="1">Uncharacterized protein</fullName>
    </submittedName>
</protein>
<proteinExistence type="predicted"/>